<comment type="caution">
    <text evidence="2">The sequence shown here is derived from an EMBL/GenBank/DDBJ whole genome shotgun (WGS) entry which is preliminary data.</text>
</comment>
<protein>
    <submittedName>
        <fullName evidence="2">Uncharacterized protein</fullName>
    </submittedName>
</protein>
<dbReference type="Proteomes" id="UP000660454">
    <property type="component" value="Unassembled WGS sequence"/>
</dbReference>
<keyword evidence="3" id="KW-1185">Reference proteome</keyword>
<feature type="compositionally biased region" description="Low complexity" evidence="1">
    <location>
        <begin position="102"/>
        <end position="132"/>
    </location>
</feature>
<reference evidence="2 3" key="1">
    <citation type="submission" date="2021-01" db="EMBL/GenBank/DDBJ databases">
        <title>Whole genome shotgun sequence of Microbispora siamensis NBRC 104113.</title>
        <authorList>
            <person name="Komaki H."/>
            <person name="Tamura T."/>
        </authorList>
    </citation>
    <scope>NUCLEOTIDE SEQUENCE [LARGE SCALE GENOMIC DNA]</scope>
    <source>
        <strain evidence="2 3">NBRC 104113</strain>
    </source>
</reference>
<proteinExistence type="predicted"/>
<evidence type="ECO:0000313" key="2">
    <source>
        <dbReference type="EMBL" id="GIH64042.1"/>
    </source>
</evidence>
<gene>
    <name evidence="2" type="ORF">Msi02_48590</name>
</gene>
<dbReference type="EMBL" id="BOOF01000029">
    <property type="protein sequence ID" value="GIH64042.1"/>
    <property type="molecule type" value="Genomic_DNA"/>
</dbReference>
<evidence type="ECO:0000256" key="1">
    <source>
        <dbReference type="SAM" id="MobiDB-lite"/>
    </source>
</evidence>
<accession>A0ABQ4GRI8</accession>
<evidence type="ECO:0000313" key="3">
    <source>
        <dbReference type="Proteomes" id="UP000660454"/>
    </source>
</evidence>
<feature type="region of interest" description="Disordered" evidence="1">
    <location>
        <begin position="80"/>
        <end position="145"/>
    </location>
</feature>
<organism evidence="2 3">
    <name type="scientific">Microbispora siamensis</name>
    <dbReference type="NCBI Taxonomy" id="564413"/>
    <lineage>
        <taxon>Bacteria</taxon>
        <taxon>Bacillati</taxon>
        <taxon>Actinomycetota</taxon>
        <taxon>Actinomycetes</taxon>
        <taxon>Streptosporangiales</taxon>
        <taxon>Streptosporangiaceae</taxon>
        <taxon>Microbispora</taxon>
    </lineage>
</organism>
<sequence>MALRIRVPPESVPWHAARPAAPHMITYPSRPRKGAPEWDRGAAPWAVTADEPGSLYSRVRGMRKLWLVALLFLAVACGGTSSTSASPEQPEGSPSGAGADHGSPASPAGTAPAGPSGAPSGAPSPVTPAGPTLNPRKVPWESATPAADGRSLDVVWWSGVEPCTVLDRVEVTETARQVTVTLYEGQDRRSPDAVCIAIAILKTTKVHLKAPLDGRKVVDGAK</sequence>
<name>A0ABQ4GRI8_9ACTN</name>